<organism evidence="1 2">
    <name type="scientific">Pyronema omphalodes (strain CBS 100304)</name>
    <name type="common">Pyronema confluens</name>
    <dbReference type="NCBI Taxonomy" id="1076935"/>
    <lineage>
        <taxon>Eukaryota</taxon>
        <taxon>Fungi</taxon>
        <taxon>Dikarya</taxon>
        <taxon>Ascomycota</taxon>
        <taxon>Pezizomycotina</taxon>
        <taxon>Pezizomycetes</taxon>
        <taxon>Pezizales</taxon>
        <taxon>Pyronemataceae</taxon>
        <taxon>Pyronema</taxon>
    </lineage>
</organism>
<dbReference type="Proteomes" id="UP000018144">
    <property type="component" value="Unassembled WGS sequence"/>
</dbReference>
<reference evidence="1 2" key="1">
    <citation type="journal article" date="2013" name="PLoS Genet.">
        <title>The genome and development-dependent transcriptomes of Pyronema confluens: a window into fungal evolution.</title>
        <authorList>
            <person name="Traeger S."/>
            <person name="Altegoer F."/>
            <person name="Freitag M."/>
            <person name="Gabaldon T."/>
            <person name="Kempken F."/>
            <person name="Kumar A."/>
            <person name="Marcet-Houben M."/>
            <person name="Poggeler S."/>
            <person name="Stajich J.E."/>
            <person name="Nowrousian M."/>
        </authorList>
    </citation>
    <scope>NUCLEOTIDE SEQUENCE [LARGE SCALE GENOMIC DNA]</scope>
    <source>
        <strain evidence="2">CBS 100304</strain>
        <tissue evidence="1">Vegetative mycelium</tissue>
    </source>
</reference>
<proteinExistence type="predicted"/>
<dbReference type="EMBL" id="HF935437">
    <property type="protein sequence ID" value="CCX08903.1"/>
    <property type="molecule type" value="Genomic_DNA"/>
</dbReference>
<keyword evidence="2" id="KW-1185">Reference proteome</keyword>
<name>U4L0P2_PYROM</name>
<accession>U4L0P2</accession>
<protein>
    <submittedName>
        <fullName evidence="1">Uncharacterized protein</fullName>
    </submittedName>
</protein>
<evidence type="ECO:0000313" key="2">
    <source>
        <dbReference type="Proteomes" id="UP000018144"/>
    </source>
</evidence>
<gene>
    <name evidence="1" type="ORF">PCON_08496</name>
</gene>
<dbReference type="AlphaFoldDB" id="U4L0P2"/>
<sequence length="67" mass="7369">MSAFRGGDKAPIKSVLSNFWAQCESQPLLVFETEQIGGHNCTCCGQIDEVSERHLRVLNGFGNKSRA</sequence>
<evidence type="ECO:0000313" key="1">
    <source>
        <dbReference type="EMBL" id="CCX08903.1"/>
    </source>
</evidence>